<sequence>MEAIKRALADGWFREQDTAVVLYDLDALTARVEALTSAFTAETLHAFAIKACPLPPVLAMLAQLGLGAEAASLGEIHLALAAGFPPERIVFDSPAKTVEELRLALTLGLFVNADNLDELARLDALGRDMGLEPRAGLRINPQAGTGRIKATSVAGRYSKFGVPLAQREAIIDAFGRYPWLSGLHVHIGSQGCPLELLVAGVGAVYDLAAGLDARFGPGRVAVFDLGGGLPAAYRDADRPPSPQAYFEALCDRCSGLEGNQRRLVTEFGRMVAAPCAVAASRVEYVKHQPGHRTAVMHLGADMFVRECYNPRFWPHRTRLLCAEGLEKKGKPVLHYLAGPLCFSGDFPVRRAMLPEATAGDIVVIEDVGAYTLSMWSRYNSRQMPRVLGLRQGRFSVLREREEPEDLVRFWLGGGTSA</sequence>
<dbReference type="PANTHER" id="PTHR43727">
    <property type="entry name" value="DIAMINOPIMELATE DECARBOXYLASE"/>
    <property type="match status" value="1"/>
</dbReference>
<dbReference type="AlphaFoldDB" id="A0A4P6HNF5"/>
<evidence type="ECO:0000256" key="2">
    <source>
        <dbReference type="ARBA" id="ARBA00022898"/>
    </source>
</evidence>
<accession>A0A4P6HNF5</accession>
<dbReference type="InterPro" id="IPR000183">
    <property type="entry name" value="Orn/DAP/Arg_de-COase"/>
</dbReference>
<dbReference type="KEGG" id="dcb:C3Y92_10165"/>
<dbReference type="InterPro" id="IPR009006">
    <property type="entry name" value="Ala_racemase/Decarboxylase_C"/>
</dbReference>
<evidence type="ECO:0000256" key="1">
    <source>
        <dbReference type="ARBA" id="ARBA00001933"/>
    </source>
</evidence>
<comment type="cofactor">
    <cofactor evidence="1 3">
        <name>pyridoxal 5'-phosphate</name>
        <dbReference type="ChEBI" id="CHEBI:597326"/>
    </cofactor>
</comment>
<dbReference type="InterPro" id="IPR022653">
    <property type="entry name" value="De-COase2_pyr-phos_BS"/>
</dbReference>
<gene>
    <name evidence="5" type="ORF">C3Y92_10165</name>
</gene>
<dbReference type="OrthoDB" id="9802241at2"/>
<dbReference type="PRINTS" id="PR01179">
    <property type="entry name" value="ODADCRBXLASE"/>
</dbReference>
<protein>
    <submittedName>
        <fullName evidence="5">Diaminopimelate decarboxylase</fullName>
    </submittedName>
</protein>
<evidence type="ECO:0000313" key="6">
    <source>
        <dbReference type="Proteomes" id="UP000293296"/>
    </source>
</evidence>
<evidence type="ECO:0000313" key="5">
    <source>
        <dbReference type="EMBL" id="QAZ67570.1"/>
    </source>
</evidence>
<keyword evidence="6" id="KW-1185">Reference proteome</keyword>
<dbReference type="SUPFAM" id="SSF51419">
    <property type="entry name" value="PLP-binding barrel"/>
    <property type="match status" value="1"/>
</dbReference>
<proteinExistence type="predicted"/>
<evidence type="ECO:0000259" key="4">
    <source>
        <dbReference type="Pfam" id="PF02784"/>
    </source>
</evidence>
<name>A0A4P6HNF5_9BACT</name>
<dbReference type="InterPro" id="IPR022644">
    <property type="entry name" value="De-COase2_N"/>
</dbReference>
<evidence type="ECO:0000256" key="3">
    <source>
        <dbReference type="PIRSR" id="PIRSR600183-50"/>
    </source>
</evidence>
<dbReference type="PRINTS" id="PR01181">
    <property type="entry name" value="DAPDCRBXLASE"/>
</dbReference>
<dbReference type="SUPFAM" id="SSF50621">
    <property type="entry name" value="Alanine racemase C-terminal domain-like"/>
    <property type="match status" value="1"/>
</dbReference>
<dbReference type="Proteomes" id="UP000293296">
    <property type="component" value="Chromosome"/>
</dbReference>
<dbReference type="GO" id="GO:0008836">
    <property type="term" value="F:diaminopimelate decarboxylase activity"/>
    <property type="evidence" value="ECO:0007669"/>
    <property type="project" value="InterPro"/>
</dbReference>
<reference evidence="5 6" key="1">
    <citation type="submission" date="2018-02" db="EMBL/GenBank/DDBJ databases">
        <title>Genome sequence of Desulfovibrio carbinolicus DSM 3852.</title>
        <authorList>
            <person name="Wilbanks E."/>
            <person name="Skennerton C.T."/>
            <person name="Orphan V.J."/>
        </authorList>
    </citation>
    <scope>NUCLEOTIDE SEQUENCE [LARGE SCALE GENOMIC DNA]</scope>
    <source>
        <strain evidence="5 6">DSM 3852</strain>
    </source>
</reference>
<dbReference type="Gene3D" id="3.20.20.10">
    <property type="entry name" value="Alanine racemase"/>
    <property type="match status" value="1"/>
</dbReference>
<dbReference type="InterPro" id="IPR002986">
    <property type="entry name" value="DAP_deCOOHase_LysA"/>
</dbReference>
<dbReference type="PROSITE" id="PS00878">
    <property type="entry name" value="ODR_DC_2_1"/>
    <property type="match status" value="1"/>
</dbReference>
<dbReference type="EMBL" id="CP026538">
    <property type="protein sequence ID" value="QAZ67570.1"/>
    <property type="molecule type" value="Genomic_DNA"/>
</dbReference>
<feature type="domain" description="Orn/DAP/Arg decarboxylase 2 N-terminal" evidence="4">
    <location>
        <begin position="27"/>
        <end position="273"/>
    </location>
</feature>
<dbReference type="PANTHER" id="PTHR43727:SF3">
    <property type="entry name" value="GROUP IV DECARBOXYLASE"/>
    <property type="match status" value="1"/>
</dbReference>
<dbReference type="RefSeq" id="WP_129352278.1">
    <property type="nucleotide sequence ID" value="NZ_CP026538.1"/>
</dbReference>
<keyword evidence="2 3" id="KW-0663">Pyridoxal phosphate</keyword>
<dbReference type="InterPro" id="IPR029066">
    <property type="entry name" value="PLP-binding_barrel"/>
</dbReference>
<feature type="modified residue" description="N6-(pyridoxal phosphate)lysine" evidence="3">
    <location>
        <position position="50"/>
    </location>
</feature>
<dbReference type="Pfam" id="PF02784">
    <property type="entry name" value="Orn_Arg_deC_N"/>
    <property type="match status" value="1"/>
</dbReference>
<feature type="active site" description="Proton donor" evidence="3">
    <location>
        <position position="341"/>
    </location>
</feature>
<dbReference type="GO" id="GO:0009089">
    <property type="term" value="P:lysine biosynthetic process via diaminopimelate"/>
    <property type="evidence" value="ECO:0007669"/>
    <property type="project" value="InterPro"/>
</dbReference>
<dbReference type="Gene3D" id="2.40.37.10">
    <property type="entry name" value="Lyase, Ornithine Decarboxylase, Chain A, domain 1"/>
    <property type="match status" value="1"/>
</dbReference>
<organism evidence="5 6">
    <name type="scientific">Solidesulfovibrio carbinolicus</name>
    <dbReference type="NCBI Taxonomy" id="296842"/>
    <lineage>
        <taxon>Bacteria</taxon>
        <taxon>Pseudomonadati</taxon>
        <taxon>Thermodesulfobacteriota</taxon>
        <taxon>Desulfovibrionia</taxon>
        <taxon>Desulfovibrionales</taxon>
        <taxon>Desulfovibrionaceae</taxon>
        <taxon>Solidesulfovibrio</taxon>
    </lineage>
</organism>